<accession>A0A3B5Y5W0</accession>
<reference evidence="1" key="1">
    <citation type="submission" date="2018-08" db="EMBL/GenBank/DDBJ databases">
        <authorList>
            <person name="Rossello M."/>
        </authorList>
    </citation>
    <scope>NUCLEOTIDE SEQUENCE [LARGE SCALE GENOMIC DNA]</scope>
    <source>
        <strain evidence="1">cv. Chinese Spring</strain>
    </source>
</reference>
<evidence type="ECO:0000313" key="2">
    <source>
        <dbReference type="Proteomes" id="UP000019116"/>
    </source>
</evidence>
<name>A0A3B5Y5W0_WHEAT</name>
<keyword evidence="2" id="KW-1185">Reference proteome</keyword>
<proteinExistence type="predicted"/>
<dbReference type="OrthoDB" id="703614at2759"/>
<sequence length="167" mass="18431">MLLQGCSRTRGHGYHSSTWSCSCGLFISNNAIKPSEVPRRFPFAAPLFGFSRMREPLCVCMLIWSWNSSLIYYTSGNKGSVHAQSSVASSHKNFYIVGWIGYSQNFIPYTLGIAETTECQRYMLFLLIVVAILHLQSHGVLMGCPTICVDVFSCGVYGSCSSLSISS</sequence>
<evidence type="ECO:0000313" key="1">
    <source>
        <dbReference type="EnsemblPlants" id="TraesCS1A02G372000.1"/>
    </source>
</evidence>
<protein>
    <submittedName>
        <fullName evidence="1">Uncharacterized protein</fullName>
    </submittedName>
</protein>
<reference evidence="1" key="2">
    <citation type="submission" date="2018-10" db="UniProtKB">
        <authorList>
            <consortium name="EnsemblPlants"/>
        </authorList>
    </citation>
    <scope>IDENTIFICATION</scope>
</reference>
<dbReference type="Proteomes" id="UP000019116">
    <property type="component" value="Chromosome 1A"/>
</dbReference>
<dbReference type="Gramene" id="TraesCS1A02G372000.1">
    <property type="protein sequence ID" value="TraesCS1A02G372000.1"/>
    <property type="gene ID" value="TraesCS1A02G372000"/>
</dbReference>
<dbReference type="Gramene" id="TraesCS1A03G0902900.1">
    <property type="protein sequence ID" value="TraesCS1A03G0902900.1.CDS"/>
    <property type="gene ID" value="TraesCS1A03G0902900"/>
</dbReference>
<dbReference type="AlphaFoldDB" id="A0A3B5Y5W0"/>
<dbReference type="EnsemblPlants" id="TraesCS1A02G372000.1">
    <property type="protein sequence ID" value="TraesCS1A02G372000.1"/>
    <property type="gene ID" value="TraesCS1A02G372000"/>
</dbReference>
<organism evidence="1">
    <name type="scientific">Triticum aestivum</name>
    <name type="common">Wheat</name>
    <dbReference type="NCBI Taxonomy" id="4565"/>
    <lineage>
        <taxon>Eukaryota</taxon>
        <taxon>Viridiplantae</taxon>
        <taxon>Streptophyta</taxon>
        <taxon>Embryophyta</taxon>
        <taxon>Tracheophyta</taxon>
        <taxon>Spermatophyta</taxon>
        <taxon>Magnoliopsida</taxon>
        <taxon>Liliopsida</taxon>
        <taxon>Poales</taxon>
        <taxon>Poaceae</taxon>
        <taxon>BOP clade</taxon>
        <taxon>Pooideae</taxon>
        <taxon>Triticodae</taxon>
        <taxon>Triticeae</taxon>
        <taxon>Triticinae</taxon>
        <taxon>Triticum</taxon>
    </lineage>
</organism>